<feature type="domain" description="F-box" evidence="2">
    <location>
        <begin position="328"/>
        <end position="374"/>
    </location>
</feature>
<dbReference type="GO" id="GO:0019901">
    <property type="term" value="F:protein kinase binding"/>
    <property type="evidence" value="ECO:0007669"/>
    <property type="project" value="InterPro"/>
</dbReference>
<proteinExistence type="predicted"/>
<protein>
    <submittedName>
        <fullName evidence="4">Uncharacterized protein LOC108675295</fullName>
    </submittedName>
</protein>
<dbReference type="KEGG" id="hazt:108675295"/>
<dbReference type="SMART" id="SM00256">
    <property type="entry name" value="FBOX"/>
    <property type="match status" value="1"/>
</dbReference>
<dbReference type="RefSeq" id="XP_018018786.1">
    <property type="nucleotide sequence ID" value="XM_018163297.2"/>
</dbReference>
<dbReference type="Proteomes" id="UP000694843">
    <property type="component" value="Unplaced"/>
</dbReference>
<dbReference type="AlphaFoldDB" id="A0A8B7P131"/>
<dbReference type="InterPro" id="IPR047118">
    <property type="entry name" value="Fbxo7"/>
</dbReference>
<dbReference type="PANTHER" id="PTHR15537:SF2">
    <property type="entry name" value="F-BOX ONLY PROTEIN 7"/>
    <property type="match status" value="1"/>
</dbReference>
<feature type="region of interest" description="Disordered" evidence="1">
    <location>
        <begin position="1"/>
        <end position="47"/>
    </location>
</feature>
<sequence length="493" mass="54125">MAETPLPPGPNVSLANEGSEPSDLHSIRQHPSASAGGGDANTSIAGGGDANTSIAGGGDANTSIVGGGDANTSIVGGGDANTSTVPGSCLVKKTSCPVPTIRCFCFQCNLNVDPSCEQGVAGKASKTPPSLLTGVQTDAEGVPLVVPKSLTYLLATCKPQSARQLLNLVLHITMTECGFLPTSCCAQTSATITKAVAALAAVCLPPQGWKEKSASLQYTHNSYVGLTFSLVLKYENDPEFYPWRKAYPEESLEISINVCGSDIPSKDLEIKTKLGVIDFVQKVATLYNNITLGKKSLCNVSKLAQKLRDDILAPLQLSIYKILGLPCPVNLENLPFDILMYITKKLDVRSVVHLSQTCKHLNHVCSDNFLWRHLFQRDLRPKLPEHIGFAEYSNWKTVFEDWKDWDPSKMLDIEQELWEAHEYADYREMLKEEMAIYEQISSLESMTQENYDDDELYVVYDDVIEENLDYDEDLVLADDGSYDAELHYAMDLY</sequence>
<dbReference type="CDD" id="cd22087">
    <property type="entry name" value="F-box_FBXO7"/>
    <property type="match status" value="1"/>
</dbReference>
<evidence type="ECO:0000313" key="4">
    <source>
        <dbReference type="RefSeq" id="XP_018018786.1"/>
    </source>
</evidence>
<evidence type="ECO:0000259" key="2">
    <source>
        <dbReference type="PROSITE" id="PS50181"/>
    </source>
</evidence>
<dbReference type="GeneID" id="108675295"/>
<accession>A0A8B7P131</accession>
<feature type="compositionally biased region" description="Pro residues" evidence="1">
    <location>
        <begin position="1"/>
        <end position="10"/>
    </location>
</feature>
<dbReference type="PROSITE" id="PS50181">
    <property type="entry name" value="FBOX"/>
    <property type="match status" value="1"/>
</dbReference>
<dbReference type="InterPro" id="IPR036047">
    <property type="entry name" value="F-box-like_dom_sf"/>
</dbReference>
<dbReference type="GO" id="GO:1903599">
    <property type="term" value="P:positive regulation of autophagy of mitochondrion"/>
    <property type="evidence" value="ECO:0007669"/>
    <property type="project" value="TreeGrafter"/>
</dbReference>
<gene>
    <name evidence="4" type="primary">LOC108675295</name>
</gene>
<evidence type="ECO:0000256" key="1">
    <source>
        <dbReference type="SAM" id="MobiDB-lite"/>
    </source>
</evidence>
<dbReference type="InterPro" id="IPR001810">
    <property type="entry name" value="F-box_dom"/>
</dbReference>
<dbReference type="Pfam" id="PF12937">
    <property type="entry name" value="F-box-like"/>
    <property type="match status" value="1"/>
</dbReference>
<dbReference type="Gene3D" id="3.40.1000.30">
    <property type="match status" value="1"/>
</dbReference>
<dbReference type="OrthoDB" id="101791at2759"/>
<feature type="compositionally biased region" description="Gly residues" evidence="1">
    <location>
        <begin position="35"/>
        <end position="47"/>
    </location>
</feature>
<reference evidence="4" key="1">
    <citation type="submission" date="2025-08" db="UniProtKB">
        <authorList>
            <consortium name="RefSeq"/>
        </authorList>
    </citation>
    <scope>IDENTIFICATION</scope>
    <source>
        <tissue evidence="4">Whole organism</tissue>
    </source>
</reference>
<dbReference type="SUPFAM" id="SSF81383">
    <property type="entry name" value="F-box domain"/>
    <property type="match status" value="1"/>
</dbReference>
<dbReference type="Gene3D" id="1.20.1280.50">
    <property type="match status" value="1"/>
</dbReference>
<dbReference type="PANTHER" id="PTHR15537">
    <property type="entry name" value="F-BOX ONLY PROTEIN 7"/>
    <property type="match status" value="1"/>
</dbReference>
<keyword evidence="3" id="KW-1185">Reference proteome</keyword>
<name>A0A8B7P131_HYAAZ</name>
<evidence type="ECO:0000313" key="3">
    <source>
        <dbReference type="Proteomes" id="UP000694843"/>
    </source>
</evidence>
<organism evidence="3 4">
    <name type="scientific">Hyalella azteca</name>
    <name type="common">Amphipod</name>
    <dbReference type="NCBI Taxonomy" id="294128"/>
    <lineage>
        <taxon>Eukaryota</taxon>
        <taxon>Metazoa</taxon>
        <taxon>Ecdysozoa</taxon>
        <taxon>Arthropoda</taxon>
        <taxon>Crustacea</taxon>
        <taxon>Multicrustacea</taxon>
        <taxon>Malacostraca</taxon>
        <taxon>Eumalacostraca</taxon>
        <taxon>Peracarida</taxon>
        <taxon>Amphipoda</taxon>
        <taxon>Senticaudata</taxon>
        <taxon>Talitrida</taxon>
        <taxon>Talitroidea</taxon>
        <taxon>Hyalellidae</taxon>
        <taxon>Hyalella</taxon>
    </lineage>
</organism>